<reference evidence="2 3" key="1">
    <citation type="submission" date="2015-04" db="EMBL/GenBank/DDBJ databases">
        <title>Complete genome sequence of Schizopora paradoxa KUC8140, a cosmopolitan wood degrader in East Asia.</title>
        <authorList>
            <consortium name="DOE Joint Genome Institute"/>
            <person name="Min B."/>
            <person name="Park H."/>
            <person name="Jang Y."/>
            <person name="Kim J.-J."/>
            <person name="Kim K.H."/>
            <person name="Pangilinan J."/>
            <person name="Lipzen A."/>
            <person name="Riley R."/>
            <person name="Grigoriev I.V."/>
            <person name="Spatafora J.W."/>
            <person name="Choi I.-G."/>
        </authorList>
    </citation>
    <scope>NUCLEOTIDE SEQUENCE [LARGE SCALE GENOMIC DNA]</scope>
    <source>
        <strain evidence="2 3">KUC8140</strain>
    </source>
</reference>
<dbReference type="InterPro" id="IPR029060">
    <property type="entry name" value="PIN-like_dom_sf"/>
</dbReference>
<dbReference type="STRING" id="27342.A0A0H2SCN5"/>
<evidence type="ECO:0000259" key="1">
    <source>
        <dbReference type="SMART" id="SM00484"/>
    </source>
</evidence>
<dbReference type="InterPro" id="IPR006084">
    <property type="entry name" value="XPG/Rad2"/>
</dbReference>
<dbReference type="PANTHER" id="PTHR11081">
    <property type="entry name" value="FLAP ENDONUCLEASE FAMILY MEMBER"/>
    <property type="match status" value="1"/>
</dbReference>
<evidence type="ECO:0000313" key="2">
    <source>
        <dbReference type="EMBL" id="KLO14726.1"/>
    </source>
</evidence>
<gene>
    <name evidence="2" type="ORF">SCHPADRAFT_939280</name>
</gene>
<dbReference type="AlphaFoldDB" id="A0A0H2SCN5"/>
<dbReference type="InParanoid" id="A0A0H2SCN5"/>
<evidence type="ECO:0000313" key="3">
    <source>
        <dbReference type="Proteomes" id="UP000053477"/>
    </source>
</evidence>
<dbReference type="Gene3D" id="3.40.50.1010">
    <property type="entry name" value="5'-nuclease"/>
    <property type="match status" value="1"/>
</dbReference>
<dbReference type="InterPro" id="IPR006086">
    <property type="entry name" value="XPG-I_dom"/>
</dbReference>
<dbReference type="Pfam" id="PF00867">
    <property type="entry name" value="XPG_I"/>
    <property type="match status" value="1"/>
</dbReference>
<dbReference type="Proteomes" id="UP000053477">
    <property type="component" value="Unassembled WGS sequence"/>
</dbReference>
<name>A0A0H2SCN5_9AGAM</name>
<dbReference type="GO" id="GO:0017108">
    <property type="term" value="F:5'-flap endonuclease activity"/>
    <property type="evidence" value="ECO:0007669"/>
    <property type="project" value="TreeGrafter"/>
</dbReference>
<dbReference type="CDD" id="cd09870">
    <property type="entry name" value="PIN_YEN1"/>
    <property type="match status" value="1"/>
</dbReference>
<proteinExistence type="predicted"/>
<dbReference type="SMART" id="SM00484">
    <property type="entry name" value="XPGI"/>
    <property type="match status" value="1"/>
</dbReference>
<accession>A0A0H2SCN5</accession>
<dbReference type="GO" id="GO:0006974">
    <property type="term" value="P:DNA damage response"/>
    <property type="evidence" value="ECO:0007669"/>
    <property type="project" value="UniProtKB-ARBA"/>
</dbReference>
<dbReference type="PRINTS" id="PR00853">
    <property type="entry name" value="XPGRADSUPER"/>
</dbReference>
<protein>
    <submittedName>
        <fullName evidence="2">PIN domain-like protein</fullName>
    </submittedName>
</protein>
<keyword evidence="3" id="KW-1185">Reference proteome</keyword>
<dbReference type="EMBL" id="KQ085939">
    <property type="protein sequence ID" value="KLO14726.1"/>
    <property type="molecule type" value="Genomic_DNA"/>
</dbReference>
<feature type="domain" description="XPG-I" evidence="1">
    <location>
        <begin position="117"/>
        <end position="198"/>
    </location>
</feature>
<dbReference type="SUPFAM" id="SSF88723">
    <property type="entry name" value="PIN domain-like"/>
    <property type="match status" value="1"/>
</dbReference>
<dbReference type="OrthoDB" id="3005703at2759"/>
<organism evidence="2 3">
    <name type="scientific">Schizopora paradoxa</name>
    <dbReference type="NCBI Taxonomy" id="27342"/>
    <lineage>
        <taxon>Eukaryota</taxon>
        <taxon>Fungi</taxon>
        <taxon>Dikarya</taxon>
        <taxon>Basidiomycota</taxon>
        <taxon>Agaricomycotina</taxon>
        <taxon>Agaricomycetes</taxon>
        <taxon>Hymenochaetales</taxon>
        <taxon>Schizoporaceae</taxon>
        <taxon>Schizopora</taxon>
    </lineage>
</organism>
<dbReference type="PANTHER" id="PTHR11081:SF75">
    <property type="entry name" value="ENDONUCLEASE, PUTATIVE (AFU_ORTHOLOGUE AFUA_3G13260)-RELATED"/>
    <property type="match status" value="1"/>
</dbReference>
<sequence>MGLIDEWSFFKHGVERKSLDELALEKPGPVPLLKIGIYANLWVREAWHATRAGFFLLDTENPLQWVLFRRLSRLYDAPVVPIFICDGPQIPSPRIASPTNAVPSEQHYLDELECFAKAFGFTWHKAPGEALAELAEMNRLSKIDVVLSEDTDAIVYGAESLIRRFNTIADDDAVRVDSFHSHAIRDANNSPISKGALLLMALMSGSGTLQPGIAGCELKTSFMLAHSGLGDRLYDAACSMNDESLQEFLDSWRELIKYELNQVKFLDHAYPTLAFRIDKTWPSKDVIKMFVHPATSLSLGISFPEVARKAARLGDIAAACELRFSFATPKAVLKVFKNILWDGIAMDTMIRHLSGELTDEELLEVAHIAKADHVDDETQTLYRLDVDISYAIHDVLDGLQGLRGPADSVEVVGYARSMKRTKAVWLRPKICDGLAHLLVNQFLVSFL</sequence>